<organism evidence="2">
    <name type="scientific">mine drainage metagenome</name>
    <dbReference type="NCBI Taxonomy" id="410659"/>
    <lineage>
        <taxon>unclassified sequences</taxon>
        <taxon>metagenomes</taxon>
        <taxon>ecological metagenomes</taxon>
    </lineage>
</organism>
<dbReference type="PANTHER" id="PTHR34614:SF2">
    <property type="entry name" value="TRANSPOSASE IS4-LIKE DOMAIN-CONTAINING PROTEIN"/>
    <property type="match status" value="1"/>
</dbReference>
<dbReference type="AlphaFoldDB" id="T1CXC8"/>
<reference evidence="2" key="1">
    <citation type="submission" date="2013-08" db="EMBL/GenBank/DDBJ databases">
        <authorList>
            <person name="Mendez C."/>
            <person name="Richter M."/>
            <person name="Ferrer M."/>
            <person name="Sanchez J."/>
        </authorList>
    </citation>
    <scope>NUCLEOTIDE SEQUENCE</scope>
</reference>
<evidence type="ECO:0000256" key="1">
    <source>
        <dbReference type="SAM" id="MobiDB-lite"/>
    </source>
</evidence>
<accession>T1CXC8</accession>
<protein>
    <submittedName>
        <fullName evidence="2">Transposase (IS4 family protein)</fullName>
    </submittedName>
</protein>
<feature type="compositionally biased region" description="Basic and acidic residues" evidence="1">
    <location>
        <begin position="324"/>
        <end position="337"/>
    </location>
</feature>
<comment type="caution">
    <text evidence="2">The sequence shown here is derived from an EMBL/GenBank/DDBJ whole genome shotgun (WGS) entry which is preliminary data.</text>
</comment>
<feature type="region of interest" description="Disordered" evidence="1">
    <location>
        <begin position="315"/>
        <end position="337"/>
    </location>
</feature>
<evidence type="ECO:0000313" key="2">
    <source>
        <dbReference type="EMBL" id="EQD74760.1"/>
    </source>
</evidence>
<gene>
    <name evidence="2" type="ORF">B1B_02486</name>
</gene>
<dbReference type="PANTHER" id="PTHR34614">
    <property type="match status" value="1"/>
</dbReference>
<dbReference type="EMBL" id="AUZY01001479">
    <property type="protein sequence ID" value="EQD74760.1"/>
    <property type="molecule type" value="Genomic_DNA"/>
</dbReference>
<dbReference type="InterPro" id="IPR047654">
    <property type="entry name" value="IS1634_transpos"/>
</dbReference>
<proteinExistence type="predicted"/>
<sequence>MVLLRNLILEREPVYGIAEWSKQFEPSMIGLLPDLVNRINDDRIGRSLDLLYDSDRGSILTELVVRIVRDFHISMEEFHNDSTTITFSGNYSEADGSVKRGKESLKITHGHNKDHRQDLKQLLWTLTVSADHSVPVHYMALDGNTADTDTHIDVWNSLRKIAGTPDFIYVADSKLCTRENMNHISDSGGRFITILPATRSESAWFREYVKDHDIGWKNAFSSNSHGNDIEFRVFDSPIPSSEGYRIIWAWSSQKEDLDSGIRDKSIRNAVSKLDSLHATLDRRRMKKARIIKRAEEAISHIPYIAYQINETNSEKFRKTGRGRPNSETKYTKTIETR</sequence>
<dbReference type="NCBIfam" id="NF033559">
    <property type="entry name" value="transpos_IS1634"/>
    <property type="match status" value="1"/>
</dbReference>
<reference evidence="2" key="2">
    <citation type="journal article" date="2014" name="ISME J.">
        <title>Microbial stratification in low pH oxic and suboxic macroscopic growths along an acid mine drainage.</title>
        <authorList>
            <person name="Mendez-Garcia C."/>
            <person name="Mesa V."/>
            <person name="Sprenger R.R."/>
            <person name="Richter M."/>
            <person name="Diez M.S."/>
            <person name="Solano J."/>
            <person name="Bargiela R."/>
            <person name="Golyshina O.V."/>
            <person name="Manteca A."/>
            <person name="Ramos J.L."/>
            <person name="Gallego J.R."/>
            <person name="Llorente I."/>
            <person name="Martins Dos Santos V.A."/>
            <person name="Jensen O.N."/>
            <person name="Pelaez A.I."/>
            <person name="Sanchez J."/>
            <person name="Ferrer M."/>
        </authorList>
    </citation>
    <scope>NUCLEOTIDE SEQUENCE</scope>
</reference>
<name>T1CXC8_9ZZZZ</name>